<evidence type="ECO:0000313" key="2">
    <source>
        <dbReference type="Proteomes" id="UP000036403"/>
    </source>
</evidence>
<sequence length="113" mass="12905">MPNLANIIEHGFRTCGLSPFSSDAVDFNVLNKKKKKIAESSERVDQDLTDTSTEKEEVKKHLKYFEHRLSSDDLQDFKNALLNRSLKISNSGNEGLFKYWLDIKRLSGATINN</sequence>
<comment type="caution">
    <text evidence="1">The sequence shown here is derived from an EMBL/GenBank/DDBJ whole genome shotgun (WGS) entry which is preliminary data.</text>
</comment>
<dbReference type="EMBL" id="LBMM01035361">
    <property type="protein sequence ID" value="KMQ81454.1"/>
    <property type="molecule type" value="Genomic_DNA"/>
</dbReference>
<keyword evidence="2" id="KW-1185">Reference proteome</keyword>
<dbReference type="Proteomes" id="UP000036403">
    <property type="component" value="Unassembled WGS sequence"/>
</dbReference>
<proteinExistence type="predicted"/>
<gene>
    <name evidence="1" type="ORF">RF55_26272</name>
</gene>
<dbReference type="AlphaFoldDB" id="A0A0J7JTV9"/>
<accession>A0A0J7JTV9</accession>
<protein>
    <submittedName>
        <fullName evidence="1">Uncharacterized protein</fullName>
    </submittedName>
</protein>
<name>A0A0J7JTV9_LASNI</name>
<reference evidence="1 2" key="1">
    <citation type="submission" date="2015-04" db="EMBL/GenBank/DDBJ databases">
        <title>Lasius niger genome sequencing.</title>
        <authorList>
            <person name="Konorov E.A."/>
            <person name="Nikitin M.A."/>
            <person name="Kirill M.V."/>
            <person name="Chang P."/>
        </authorList>
    </citation>
    <scope>NUCLEOTIDE SEQUENCE [LARGE SCALE GENOMIC DNA]</scope>
    <source>
        <tissue evidence="1">Whole</tissue>
    </source>
</reference>
<dbReference type="OrthoDB" id="7553905at2759"/>
<organism evidence="1 2">
    <name type="scientific">Lasius niger</name>
    <name type="common">Black garden ant</name>
    <dbReference type="NCBI Taxonomy" id="67767"/>
    <lineage>
        <taxon>Eukaryota</taxon>
        <taxon>Metazoa</taxon>
        <taxon>Ecdysozoa</taxon>
        <taxon>Arthropoda</taxon>
        <taxon>Hexapoda</taxon>
        <taxon>Insecta</taxon>
        <taxon>Pterygota</taxon>
        <taxon>Neoptera</taxon>
        <taxon>Endopterygota</taxon>
        <taxon>Hymenoptera</taxon>
        <taxon>Apocrita</taxon>
        <taxon>Aculeata</taxon>
        <taxon>Formicoidea</taxon>
        <taxon>Formicidae</taxon>
        <taxon>Formicinae</taxon>
        <taxon>Lasius</taxon>
        <taxon>Lasius</taxon>
    </lineage>
</organism>
<dbReference type="PaxDb" id="67767-A0A0J7JTV9"/>
<evidence type="ECO:0000313" key="1">
    <source>
        <dbReference type="EMBL" id="KMQ81454.1"/>
    </source>
</evidence>